<dbReference type="AlphaFoldDB" id="A0A5E4AG57"/>
<sequence length="51" mass="5979">DIHKYGSLIKGSIVIPRQSLDRAIPYKYVLHCSQSSNCTVEYEYIYEQLQK</sequence>
<reference evidence="1" key="1">
    <citation type="submission" date="2019-04" db="EMBL/GenBank/DDBJ databases">
        <authorList>
            <person name="Alioto T."/>
            <person name="Alioto T."/>
        </authorList>
    </citation>
    <scope>NUCLEOTIDE SEQUENCE [LARGE SCALE GENOMIC DNA]</scope>
</reference>
<feature type="non-terminal residue" evidence="1">
    <location>
        <position position="1"/>
    </location>
</feature>
<dbReference type="EMBL" id="CABDUW010000062">
    <property type="protein sequence ID" value="VTJ56145.1"/>
    <property type="molecule type" value="Genomic_DNA"/>
</dbReference>
<protein>
    <submittedName>
        <fullName evidence="1">Uncharacterized protein</fullName>
    </submittedName>
</protein>
<proteinExistence type="predicted"/>
<keyword evidence="2" id="KW-1185">Reference proteome</keyword>
<evidence type="ECO:0000313" key="1">
    <source>
        <dbReference type="EMBL" id="VTJ56145.1"/>
    </source>
</evidence>
<organism evidence="1 2">
    <name type="scientific">Marmota monax</name>
    <name type="common">Woodchuck</name>
    <dbReference type="NCBI Taxonomy" id="9995"/>
    <lineage>
        <taxon>Eukaryota</taxon>
        <taxon>Metazoa</taxon>
        <taxon>Chordata</taxon>
        <taxon>Craniata</taxon>
        <taxon>Vertebrata</taxon>
        <taxon>Euteleostomi</taxon>
        <taxon>Mammalia</taxon>
        <taxon>Eutheria</taxon>
        <taxon>Euarchontoglires</taxon>
        <taxon>Glires</taxon>
        <taxon>Rodentia</taxon>
        <taxon>Sciuromorpha</taxon>
        <taxon>Sciuridae</taxon>
        <taxon>Xerinae</taxon>
        <taxon>Marmotini</taxon>
        <taxon>Marmota</taxon>
    </lineage>
</organism>
<evidence type="ECO:0000313" key="2">
    <source>
        <dbReference type="Proteomes" id="UP000335636"/>
    </source>
</evidence>
<accession>A0A5E4AG57</accession>
<name>A0A5E4AG57_MARMO</name>
<comment type="caution">
    <text evidence="1">The sequence shown here is derived from an EMBL/GenBank/DDBJ whole genome shotgun (WGS) entry which is preliminary data.</text>
</comment>
<gene>
    <name evidence="1" type="ORF">MONAX_5E009483</name>
</gene>
<dbReference type="Proteomes" id="UP000335636">
    <property type="component" value="Unassembled WGS sequence"/>
</dbReference>
<feature type="non-terminal residue" evidence="1">
    <location>
        <position position="51"/>
    </location>
</feature>